<dbReference type="Proteomes" id="UP000291343">
    <property type="component" value="Unassembled WGS sequence"/>
</dbReference>
<dbReference type="Gene3D" id="3.40.30.10">
    <property type="entry name" value="Glutaredoxin"/>
    <property type="match status" value="1"/>
</dbReference>
<dbReference type="PANTHER" id="PTHR46388:SF2">
    <property type="entry name" value="NHL REPEAT-CONTAINING PROTEIN 2"/>
    <property type="match status" value="1"/>
</dbReference>
<dbReference type="InterPro" id="IPR013766">
    <property type="entry name" value="Thioredoxin_domain"/>
</dbReference>
<dbReference type="SMR" id="A0A482XE22"/>
<dbReference type="SUPFAM" id="SSF52833">
    <property type="entry name" value="Thioredoxin-like"/>
    <property type="match status" value="1"/>
</dbReference>
<dbReference type="Gene3D" id="2.120.10.30">
    <property type="entry name" value="TolB, C-terminal domain"/>
    <property type="match status" value="2"/>
</dbReference>
<dbReference type="AlphaFoldDB" id="A0A482XE22"/>
<dbReference type="PANTHER" id="PTHR46388">
    <property type="entry name" value="NHL REPEAT-CONTAINING PROTEIN 2"/>
    <property type="match status" value="1"/>
</dbReference>
<accession>A0A482XE22</accession>
<feature type="domain" description="Thioredoxin" evidence="3">
    <location>
        <begin position="38"/>
        <end position="186"/>
    </location>
</feature>
<feature type="repeat" description="NHL" evidence="2">
    <location>
        <begin position="449"/>
        <end position="489"/>
    </location>
</feature>
<proteinExistence type="predicted"/>
<dbReference type="InterPro" id="IPR001258">
    <property type="entry name" value="NHL_repeat"/>
</dbReference>
<dbReference type="InParanoid" id="A0A482XE22"/>
<keyword evidence="5" id="KW-1185">Reference proteome</keyword>
<evidence type="ECO:0000256" key="1">
    <source>
        <dbReference type="ARBA" id="ARBA00022737"/>
    </source>
</evidence>
<gene>
    <name evidence="4" type="ORF">LSTR_LSTR003885</name>
</gene>
<dbReference type="SUPFAM" id="SSF101898">
    <property type="entry name" value="NHL repeat"/>
    <property type="match status" value="1"/>
</dbReference>
<dbReference type="OrthoDB" id="273823at2759"/>
<dbReference type="EMBL" id="QKKF02011224">
    <property type="protein sequence ID" value="RZF44245.1"/>
    <property type="molecule type" value="Genomic_DNA"/>
</dbReference>
<evidence type="ECO:0000313" key="5">
    <source>
        <dbReference type="Proteomes" id="UP000291343"/>
    </source>
</evidence>
<dbReference type="PROSITE" id="PS51125">
    <property type="entry name" value="NHL"/>
    <property type="match status" value="1"/>
</dbReference>
<dbReference type="InterPro" id="IPR012336">
    <property type="entry name" value="Thioredoxin-like_fold"/>
</dbReference>
<evidence type="ECO:0000256" key="2">
    <source>
        <dbReference type="PROSITE-ProRule" id="PRU00504"/>
    </source>
</evidence>
<dbReference type="InterPro" id="IPR045302">
    <property type="entry name" value="NHL2_NHL_rpt_dom"/>
</dbReference>
<organism evidence="4 5">
    <name type="scientific">Laodelphax striatellus</name>
    <name type="common">Small brown planthopper</name>
    <name type="synonym">Delphax striatella</name>
    <dbReference type="NCBI Taxonomy" id="195883"/>
    <lineage>
        <taxon>Eukaryota</taxon>
        <taxon>Metazoa</taxon>
        <taxon>Ecdysozoa</taxon>
        <taxon>Arthropoda</taxon>
        <taxon>Hexapoda</taxon>
        <taxon>Insecta</taxon>
        <taxon>Pterygota</taxon>
        <taxon>Neoptera</taxon>
        <taxon>Paraneoptera</taxon>
        <taxon>Hemiptera</taxon>
        <taxon>Auchenorrhyncha</taxon>
        <taxon>Fulgoroidea</taxon>
        <taxon>Delphacidae</taxon>
        <taxon>Criomorphinae</taxon>
        <taxon>Laodelphax</taxon>
    </lineage>
</organism>
<keyword evidence="1" id="KW-0677">Repeat</keyword>
<dbReference type="STRING" id="195883.A0A482XE22"/>
<dbReference type="InterPro" id="IPR036249">
    <property type="entry name" value="Thioredoxin-like_sf"/>
</dbReference>
<protein>
    <recommendedName>
        <fullName evidence="3">Thioredoxin domain-containing protein</fullName>
    </recommendedName>
</protein>
<dbReference type="PROSITE" id="PS51352">
    <property type="entry name" value="THIOREDOXIN_2"/>
    <property type="match status" value="1"/>
</dbReference>
<reference evidence="4 5" key="1">
    <citation type="journal article" date="2017" name="Gigascience">
        <title>Genome sequence of the small brown planthopper, Laodelphax striatellus.</title>
        <authorList>
            <person name="Zhu J."/>
            <person name="Jiang F."/>
            <person name="Wang X."/>
            <person name="Yang P."/>
            <person name="Bao Y."/>
            <person name="Zhao W."/>
            <person name="Wang W."/>
            <person name="Lu H."/>
            <person name="Wang Q."/>
            <person name="Cui N."/>
            <person name="Li J."/>
            <person name="Chen X."/>
            <person name="Luo L."/>
            <person name="Yu J."/>
            <person name="Kang L."/>
            <person name="Cui F."/>
        </authorList>
    </citation>
    <scope>NUCLEOTIDE SEQUENCE [LARGE SCALE GENOMIC DNA]</scope>
    <source>
        <strain evidence="4">Lst14</strain>
    </source>
</reference>
<dbReference type="FunCoup" id="A0A482XE22">
    <property type="interactions" value="671"/>
</dbReference>
<evidence type="ECO:0000259" key="3">
    <source>
        <dbReference type="PROSITE" id="PS51352"/>
    </source>
</evidence>
<dbReference type="Pfam" id="PF01436">
    <property type="entry name" value="NHL"/>
    <property type="match status" value="3"/>
</dbReference>
<dbReference type="CDD" id="cd14951">
    <property type="entry name" value="NHL-2_like"/>
    <property type="match status" value="1"/>
</dbReference>
<dbReference type="Pfam" id="PF13905">
    <property type="entry name" value="Thioredoxin_8"/>
    <property type="match status" value="1"/>
</dbReference>
<sequence length="680" mass="74596">MAFDFHDIQKSLMEILLIEHEDKVKKDAINSYLKDVYGLARKPAPEFEKGLEWINVTEPLRLNSHLKGKIVLLDFFTYCCINCMHILPDLKALEHRYSVEDGLVVVGVHSPKFANEKETANVAAAVARYHISHAVVSDPMETMWQALNVCCWPTLILLGPRGEPILELMGEGHRELLELFIGEAIRFFADKNELSPHKIDQLCVSKQVAGNAESSLRFPGKVAVCGNLVAIADTGNHRVIVADRSTGQVQHIIGGSEPGSRDGSFSEARFNSCQGLAFRSSNLLYIADTENHTIREADLVSRTVKTVAGKAGEQGVDRVGGAEGPQQAISSPWDVCLVGEGRVLLIAMAGTHQLWALFLEDTVWWKNRSYSLWMCACVAGNGKEENTNNLYPMSASFAQPSGVVTAGQCVFVADSESSTVRRLQLQDGRVQAVVGATLDRKNLFSFGDVDGRGMDAKLQHPLGVAWCERTGTVYVADSYNHKIKCIDPLTNTCTTYTAIDPAFKLNEPGGLCVEGDDLYIADTNNQRILVVDTRNKTTRKFDLKMTSELPKNLPAVVESGIVRVPWKQACLVELRIKIAAPTGSSFPSEKMIRWEMHPPTDGCKLEVVTSKLEGSTAEWQLSIGAVLASPQMILIVCSAPLCSGQTCSAWKGTFKMDITPDDSATNTDSIVCDIKHTIKL</sequence>
<evidence type="ECO:0000313" key="4">
    <source>
        <dbReference type="EMBL" id="RZF44245.1"/>
    </source>
</evidence>
<comment type="caution">
    <text evidence="4">The sequence shown here is derived from an EMBL/GenBank/DDBJ whole genome shotgun (WGS) entry which is preliminary data.</text>
</comment>
<dbReference type="InterPro" id="IPR011042">
    <property type="entry name" value="6-blade_b-propeller_TolB-like"/>
</dbReference>
<name>A0A482XE22_LAOST</name>